<evidence type="ECO:0000313" key="2">
    <source>
        <dbReference type="Proteomes" id="UP000789920"/>
    </source>
</evidence>
<comment type="caution">
    <text evidence="1">The sequence shown here is derived from an EMBL/GenBank/DDBJ whole genome shotgun (WGS) entry which is preliminary data.</text>
</comment>
<name>A0ACA9S6W0_9GLOM</name>
<gene>
    <name evidence="1" type="ORF">RPERSI_LOCUS27051</name>
</gene>
<keyword evidence="2" id="KW-1185">Reference proteome</keyword>
<organism evidence="1 2">
    <name type="scientific">Racocetra persica</name>
    <dbReference type="NCBI Taxonomy" id="160502"/>
    <lineage>
        <taxon>Eukaryota</taxon>
        <taxon>Fungi</taxon>
        <taxon>Fungi incertae sedis</taxon>
        <taxon>Mucoromycota</taxon>
        <taxon>Glomeromycotina</taxon>
        <taxon>Glomeromycetes</taxon>
        <taxon>Diversisporales</taxon>
        <taxon>Gigasporaceae</taxon>
        <taxon>Racocetra</taxon>
    </lineage>
</organism>
<dbReference type="Proteomes" id="UP000789920">
    <property type="component" value="Unassembled WGS sequence"/>
</dbReference>
<sequence length="52" mass="5993">NLATKYESPFEISTYDSSDEELNQPSNSLDELYHPQLITATLLNNNFWQSIT</sequence>
<feature type="non-terminal residue" evidence="1">
    <location>
        <position position="1"/>
    </location>
</feature>
<accession>A0ACA9S6W0</accession>
<reference evidence="1" key="1">
    <citation type="submission" date="2021-06" db="EMBL/GenBank/DDBJ databases">
        <authorList>
            <person name="Kallberg Y."/>
            <person name="Tangrot J."/>
            <person name="Rosling A."/>
        </authorList>
    </citation>
    <scope>NUCLEOTIDE SEQUENCE</scope>
    <source>
        <strain evidence="1">MA461A</strain>
    </source>
</reference>
<evidence type="ECO:0000313" key="1">
    <source>
        <dbReference type="EMBL" id="CAG8827731.1"/>
    </source>
</evidence>
<dbReference type="EMBL" id="CAJVQC010094326">
    <property type="protein sequence ID" value="CAG8827731.1"/>
    <property type="molecule type" value="Genomic_DNA"/>
</dbReference>
<protein>
    <submittedName>
        <fullName evidence="1">20871_t:CDS:1</fullName>
    </submittedName>
</protein>
<feature type="non-terminal residue" evidence="1">
    <location>
        <position position="52"/>
    </location>
</feature>
<proteinExistence type="predicted"/>